<dbReference type="KEGG" id="taa:NMY3_00648"/>
<gene>
    <name evidence="1" type="ORF">NMY3_00648</name>
</gene>
<proteinExistence type="predicted"/>
<dbReference type="Proteomes" id="UP000058925">
    <property type="component" value="Chromosome"/>
</dbReference>
<dbReference type="EMBL" id="CP012850">
    <property type="protein sequence ID" value="ALI34857.1"/>
    <property type="molecule type" value="Genomic_DNA"/>
</dbReference>
<evidence type="ECO:0000313" key="1">
    <source>
        <dbReference type="EMBL" id="ALI34857.1"/>
    </source>
</evidence>
<keyword evidence="2" id="KW-1185">Reference proteome</keyword>
<evidence type="ECO:0000313" key="2">
    <source>
        <dbReference type="Proteomes" id="UP000058925"/>
    </source>
</evidence>
<organism evidence="1 2">
    <name type="scientific">Candidatus Nitrosocosmicus oleophilus</name>
    <dbReference type="NCBI Taxonomy" id="1353260"/>
    <lineage>
        <taxon>Archaea</taxon>
        <taxon>Nitrososphaerota</taxon>
        <taxon>Nitrososphaeria</taxon>
        <taxon>Nitrososphaerales</taxon>
        <taxon>Nitrososphaeraceae</taxon>
        <taxon>Candidatus Nitrosocosmicus</taxon>
    </lineage>
</organism>
<sequence length="75" mass="8663">MSLIPLVIYVKKVGSLKIVIFKTDEKALLEQIMPNNIHLEMRSHSPTKEEMVIPLGKAERFPQAISQNTKYNWII</sequence>
<name>A0A654LV51_9ARCH</name>
<reference evidence="2" key="1">
    <citation type="submission" date="2015-10" db="EMBL/GenBank/DDBJ databases">
        <title>Niche specialization of a soil ammonia-oxidizing archaeon, Candidatus Nitrosocosmicus oleophilus.</title>
        <authorList>
            <person name="Jung M.-Y."/>
            <person name="Rhee S.-K."/>
        </authorList>
    </citation>
    <scope>NUCLEOTIDE SEQUENCE [LARGE SCALE GENOMIC DNA]</scope>
    <source>
        <strain evidence="2">MY3</strain>
    </source>
</reference>
<accession>A0A654LV51</accession>
<dbReference type="AlphaFoldDB" id="A0A654LV51"/>
<protein>
    <submittedName>
        <fullName evidence="1">Uncharacterized protein</fullName>
    </submittedName>
</protein>